<proteinExistence type="predicted"/>
<dbReference type="GeneID" id="39856902"/>
<sequence length="129" mass="14053">MERRRISSGTEWESRVGYSRAVRIGSQIHVSGTTATDDEGNVVGEGDPYEQTRRALANVEEALGEADGSLADVVRTRMFVTDIDDWEAVGDAHGEYFGDIRPATSMLEVSRLIDPKLLVEVEAVAVVDG</sequence>
<dbReference type="Pfam" id="PF01042">
    <property type="entry name" value="Ribonuc_L-PSP"/>
    <property type="match status" value="1"/>
</dbReference>
<accession>A0A1H5VUJ9</accession>
<reference evidence="1 4" key="2">
    <citation type="journal article" date="2019" name="Nat. Commun.">
        <title>A new type of DNA phosphorothioation-based antiviral system in archaea.</title>
        <authorList>
            <person name="Xiong L."/>
            <person name="Liu S."/>
            <person name="Chen S."/>
            <person name="Xiao Y."/>
            <person name="Zhu B."/>
            <person name="Gao Y."/>
            <person name="Zhang Y."/>
            <person name="Chen B."/>
            <person name="Luo J."/>
            <person name="Deng Z."/>
            <person name="Chen X."/>
            <person name="Wang L."/>
            <person name="Chen S."/>
        </authorList>
    </citation>
    <scope>NUCLEOTIDE SEQUENCE [LARGE SCALE GENOMIC DNA]</scope>
    <source>
        <strain evidence="1 4">CGMCC 1.10331</strain>
    </source>
</reference>
<dbReference type="KEGG" id="hlm:DV707_02400"/>
<dbReference type="InterPro" id="IPR035959">
    <property type="entry name" value="RutC-like_sf"/>
</dbReference>
<dbReference type="RefSeq" id="WP_103990786.1">
    <property type="nucleotide sequence ID" value="NZ_CP031311.1"/>
</dbReference>
<dbReference type="Proteomes" id="UP000236740">
    <property type="component" value="Unassembled WGS sequence"/>
</dbReference>
<dbReference type="InterPro" id="IPR006175">
    <property type="entry name" value="YjgF/YER057c/UK114"/>
</dbReference>
<keyword evidence="3" id="KW-1185">Reference proteome</keyword>
<evidence type="ECO:0000313" key="2">
    <source>
        <dbReference type="EMBL" id="SEF90952.1"/>
    </source>
</evidence>
<dbReference type="EMBL" id="CP031311">
    <property type="protein sequence ID" value="QCC46613.1"/>
    <property type="molecule type" value="Genomic_DNA"/>
</dbReference>
<gene>
    <name evidence="1" type="ORF">DV707_02400</name>
    <name evidence="2" type="ORF">SAMN04488133_1075</name>
</gene>
<evidence type="ECO:0000313" key="1">
    <source>
        <dbReference type="EMBL" id="QCC46613.1"/>
    </source>
</evidence>
<dbReference type="Proteomes" id="UP000296733">
    <property type="component" value="Chromosome"/>
</dbReference>
<evidence type="ECO:0000313" key="4">
    <source>
        <dbReference type="Proteomes" id="UP000296733"/>
    </source>
</evidence>
<dbReference type="PANTHER" id="PTHR43857:SF1">
    <property type="entry name" value="YJGH FAMILY PROTEIN"/>
    <property type="match status" value="1"/>
</dbReference>
<dbReference type="AlphaFoldDB" id="A0A1H5VUJ9"/>
<dbReference type="Gene3D" id="3.30.1330.40">
    <property type="entry name" value="RutC-like"/>
    <property type="match status" value="1"/>
</dbReference>
<evidence type="ECO:0000313" key="3">
    <source>
        <dbReference type="Proteomes" id="UP000236740"/>
    </source>
</evidence>
<reference evidence="2 3" key="1">
    <citation type="submission" date="2016-10" db="EMBL/GenBank/DDBJ databases">
        <authorList>
            <person name="de Groot N.N."/>
        </authorList>
    </citation>
    <scope>NUCLEOTIDE SEQUENCE [LARGE SCALE GENOMIC DNA]</scope>
    <source>
        <strain evidence="2 3">CGMCC 1.10331</strain>
    </source>
</reference>
<dbReference type="PANTHER" id="PTHR43857">
    <property type="entry name" value="BLR7761 PROTEIN"/>
    <property type="match status" value="1"/>
</dbReference>
<organism evidence="2 3">
    <name type="scientific">Halobellus limi</name>
    <dbReference type="NCBI Taxonomy" id="699433"/>
    <lineage>
        <taxon>Archaea</taxon>
        <taxon>Methanobacteriati</taxon>
        <taxon>Methanobacteriota</taxon>
        <taxon>Stenosarchaea group</taxon>
        <taxon>Halobacteria</taxon>
        <taxon>Halobacteriales</taxon>
        <taxon>Haloferacaceae</taxon>
        <taxon>Halobellus</taxon>
    </lineage>
</organism>
<dbReference type="EMBL" id="FNVN01000001">
    <property type="protein sequence ID" value="SEF90952.1"/>
    <property type="molecule type" value="Genomic_DNA"/>
</dbReference>
<dbReference type="SUPFAM" id="SSF55298">
    <property type="entry name" value="YjgF-like"/>
    <property type="match status" value="1"/>
</dbReference>
<dbReference type="CDD" id="cd06154">
    <property type="entry name" value="YjgF_YER057c_UK114_like_6"/>
    <property type="match status" value="1"/>
</dbReference>
<dbReference type="OrthoDB" id="197953at2157"/>
<name>A0A1H5VUJ9_9EURY</name>
<protein>
    <submittedName>
        <fullName evidence="2">Enamine deaminase RidA, house cleaning of reactive enamine intermediates, YjgF/YER057c/UK114 family</fullName>
    </submittedName>
    <submittedName>
        <fullName evidence="1">RidA family protein</fullName>
    </submittedName>
</protein>